<dbReference type="OrthoDB" id="328123at2759"/>
<keyword evidence="3" id="KW-1185">Reference proteome</keyword>
<protein>
    <recommendedName>
        <fullName evidence="1">Kazal-like domain-containing protein</fullName>
    </recommendedName>
</protein>
<sequence length="185" mass="21705">MPQHSTVVACSEARCKRYIALGYCRTNNGTDYHPLQMHLLYNCLQLHPYEDDSRCHCSFGNNRAQYISCTSPHYMPLLLSVEAFVTTVLSIAVYYTVAFNKTLDDLPRLHEQDCGFCERVYFPICATDNKTYTNECRFRCLNSQRPKEEQYKMIRYAGRTWPEIAKDREVWKEKGEAFAQLWDLI</sequence>
<reference evidence="2" key="1">
    <citation type="submission" date="2021-12" db="EMBL/GenBank/DDBJ databases">
        <authorList>
            <person name="King R."/>
        </authorList>
    </citation>
    <scope>NUCLEOTIDE SEQUENCE</scope>
</reference>
<name>A0A9N8KYB6_CHRIL</name>
<evidence type="ECO:0000313" key="2">
    <source>
        <dbReference type="EMBL" id="CAD0205844.1"/>
    </source>
</evidence>
<dbReference type="Pfam" id="PF00050">
    <property type="entry name" value="Kazal_1"/>
    <property type="match status" value="1"/>
</dbReference>
<dbReference type="Gene3D" id="3.30.60.30">
    <property type="match status" value="1"/>
</dbReference>
<proteinExistence type="predicted"/>
<dbReference type="AlphaFoldDB" id="A0A9N8KYB6"/>
<feature type="domain" description="Kazal-like" evidence="1">
    <location>
        <begin position="108"/>
        <end position="162"/>
    </location>
</feature>
<dbReference type="SUPFAM" id="SSF100895">
    <property type="entry name" value="Kazal-type serine protease inhibitors"/>
    <property type="match status" value="1"/>
</dbReference>
<dbReference type="EMBL" id="LR824028">
    <property type="protein sequence ID" value="CAD0205844.1"/>
    <property type="molecule type" value="Genomic_DNA"/>
</dbReference>
<dbReference type="CDD" id="cd00104">
    <property type="entry name" value="KAZAL_FS"/>
    <property type="match status" value="1"/>
</dbReference>
<dbReference type="Proteomes" id="UP001154114">
    <property type="component" value="Chromosome 25"/>
</dbReference>
<dbReference type="PROSITE" id="PS51465">
    <property type="entry name" value="KAZAL_2"/>
    <property type="match status" value="1"/>
</dbReference>
<gene>
    <name evidence="2" type="ORF">CINC_LOCUS8142</name>
</gene>
<dbReference type="InterPro" id="IPR002350">
    <property type="entry name" value="Kazal_dom"/>
</dbReference>
<dbReference type="PROSITE" id="PS00282">
    <property type="entry name" value="KAZAL_1"/>
    <property type="match status" value="1"/>
</dbReference>
<evidence type="ECO:0000313" key="3">
    <source>
        <dbReference type="Proteomes" id="UP001154114"/>
    </source>
</evidence>
<dbReference type="InterPro" id="IPR036058">
    <property type="entry name" value="Kazal_dom_sf"/>
</dbReference>
<organism evidence="2 3">
    <name type="scientific">Chrysodeixis includens</name>
    <name type="common">Soybean looper</name>
    <name type="synonym">Pseudoplusia includens</name>
    <dbReference type="NCBI Taxonomy" id="689277"/>
    <lineage>
        <taxon>Eukaryota</taxon>
        <taxon>Metazoa</taxon>
        <taxon>Ecdysozoa</taxon>
        <taxon>Arthropoda</taxon>
        <taxon>Hexapoda</taxon>
        <taxon>Insecta</taxon>
        <taxon>Pterygota</taxon>
        <taxon>Neoptera</taxon>
        <taxon>Endopterygota</taxon>
        <taxon>Lepidoptera</taxon>
        <taxon>Glossata</taxon>
        <taxon>Ditrysia</taxon>
        <taxon>Noctuoidea</taxon>
        <taxon>Noctuidae</taxon>
        <taxon>Plusiinae</taxon>
        <taxon>Chrysodeixis</taxon>
    </lineage>
</organism>
<evidence type="ECO:0000259" key="1">
    <source>
        <dbReference type="PROSITE" id="PS51465"/>
    </source>
</evidence>
<dbReference type="SMART" id="SM00280">
    <property type="entry name" value="KAZAL"/>
    <property type="match status" value="1"/>
</dbReference>
<accession>A0A9N8KYB6</accession>